<organism evidence="1 2">
    <name type="scientific">Datura stramonium</name>
    <name type="common">Jimsonweed</name>
    <name type="synonym">Common thornapple</name>
    <dbReference type="NCBI Taxonomy" id="4076"/>
    <lineage>
        <taxon>Eukaryota</taxon>
        <taxon>Viridiplantae</taxon>
        <taxon>Streptophyta</taxon>
        <taxon>Embryophyta</taxon>
        <taxon>Tracheophyta</taxon>
        <taxon>Spermatophyta</taxon>
        <taxon>Magnoliopsida</taxon>
        <taxon>eudicotyledons</taxon>
        <taxon>Gunneridae</taxon>
        <taxon>Pentapetalae</taxon>
        <taxon>asterids</taxon>
        <taxon>lamiids</taxon>
        <taxon>Solanales</taxon>
        <taxon>Solanaceae</taxon>
        <taxon>Solanoideae</taxon>
        <taxon>Datureae</taxon>
        <taxon>Datura</taxon>
    </lineage>
</organism>
<protein>
    <submittedName>
        <fullName evidence="1">Uncharacterized protein</fullName>
    </submittedName>
</protein>
<sequence length="89" mass="10064">MNTKNGAQKDRSTTWRACPDDFLVAMVTLSSGQPLTESSLHHTIQNPQLDYASKLRPPPVTIKPFQLNQLSSWRTQSYLGRGRGYPNDF</sequence>
<comment type="caution">
    <text evidence="1">The sequence shown here is derived from an EMBL/GenBank/DDBJ whole genome shotgun (WGS) entry which is preliminary data.</text>
</comment>
<accession>A0ABS8WMG2</accession>
<evidence type="ECO:0000313" key="1">
    <source>
        <dbReference type="EMBL" id="MCE3050702.1"/>
    </source>
</evidence>
<feature type="non-terminal residue" evidence="1">
    <location>
        <position position="1"/>
    </location>
</feature>
<proteinExistence type="predicted"/>
<evidence type="ECO:0000313" key="2">
    <source>
        <dbReference type="Proteomes" id="UP000823775"/>
    </source>
</evidence>
<keyword evidence="2" id="KW-1185">Reference proteome</keyword>
<dbReference type="Proteomes" id="UP000823775">
    <property type="component" value="Unassembled WGS sequence"/>
</dbReference>
<name>A0ABS8WMG2_DATST</name>
<dbReference type="EMBL" id="JACEIK010007834">
    <property type="protein sequence ID" value="MCE3050702.1"/>
    <property type="molecule type" value="Genomic_DNA"/>
</dbReference>
<reference evidence="1 2" key="1">
    <citation type="journal article" date="2021" name="BMC Genomics">
        <title>Datura genome reveals duplications of psychoactive alkaloid biosynthetic genes and high mutation rate following tissue culture.</title>
        <authorList>
            <person name="Rajewski A."/>
            <person name="Carter-House D."/>
            <person name="Stajich J."/>
            <person name="Litt A."/>
        </authorList>
    </citation>
    <scope>NUCLEOTIDE SEQUENCE [LARGE SCALE GENOMIC DNA]</scope>
    <source>
        <strain evidence="1">AR-01</strain>
    </source>
</reference>
<gene>
    <name evidence="1" type="ORF">HAX54_047908</name>
</gene>